<gene>
    <name evidence="2" type="ORF">NCTC13079_00636</name>
</gene>
<evidence type="ECO:0000313" key="3">
    <source>
        <dbReference type="Proteomes" id="UP000269544"/>
    </source>
</evidence>
<dbReference type="RefSeq" id="WP_126465146.1">
    <property type="nucleotide sequence ID" value="NZ_LR134523.1"/>
</dbReference>
<evidence type="ECO:0000256" key="1">
    <source>
        <dbReference type="SAM" id="SignalP"/>
    </source>
</evidence>
<dbReference type="KEGG" id="piv:NCTC13079_00636"/>
<reference evidence="2 3" key="1">
    <citation type="submission" date="2018-12" db="EMBL/GenBank/DDBJ databases">
        <authorList>
            <consortium name="Pathogen Informatics"/>
        </authorList>
    </citation>
    <scope>NUCLEOTIDE SEQUENCE [LARGE SCALE GENOMIC DNA]</scope>
    <source>
        <strain evidence="2 3">NCTC13079</strain>
    </source>
</reference>
<accession>A0A3S5BW32</accession>
<sequence>MYPQKTLSLLALGAVCLCAAPATACAQETPQTVPTTNNHMRDASAIAAEANIDVNGNQKSTPSYVIGGENYLRIRDAALLLKDTESKFSVEWNAADSVVDVQKGVAYAEEASPENPVERPELLPASPVRESDKGVIELRGYRIGGYNYYRLRDMAKAFAFQIDYDAANKIVSIQTDDGKANANSTNDASYPALSFTETADASDEIVRAKFIGYTDPFTVTPEKGNTPRVFRDAKFEVKARYKGSAEVGDVLYVRTGVNAVQDGAFSISTGDDEIRFEGDMLLFLAKPARDGYITDEVYWVPVAGPIGVYKIQSDRAENIADPEKSFALESLETIDASVDPEELSRQQMQSNFESGRITEDEYDAYLRSLQEPIPYAEKSDIRK</sequence>
<proteinExistence type="predicted"/>
<feature type="signal peptide" evidence="1">
    <location>
        <begin position="1"/>
        <end position="26"/>
    </location>
</feature>
<evidence type="ECO:0008006" key="4">
    <source>
        <dbReference type="Google" id="ProtNLM"/>
    </source>
</evidence>
<name>A0A3S5BW32_9FIRM</name>
<dbReference type="EMBL" id="LR134523">
    <property type="protein sequence ID" value="VEJ35333.1"/>
    <property type="molecule type" value="Genomic_DNA"/>
</dbReference>
<protein>
    <recommendedName>
        <fullName evidence="4">Copper amine oxidase N-terminal domain</fullName>
    </recommendedName>
</protein>
<organism evidence="2 3">
    <name type="scientific">Aedoeadaptatus ivorii</name>
    <dbReference type="NCBI Taxonomy" id="54006"/>
    <lineage>
        <taxon>Bacteria</taxon>
        <taxon>Bacillati</taxon>
        <taxon>Bacillota</taxon>
        <taxon>Tissierellia</taxon>
        <taxon>Tissierellales</taxon>
        <taxon>Peptoniphilaceae</taxon>
        <taxon>Aedoeadaptatus</taxon>
    </lineage>
</organism>
<keyword evidence="3" id="KW-1185">Reference proteome</keyword>
<evidence type="ECO:0000313" key="2">
    <source>
        <dbReference type="EMBL" id="VEJ35333.1"/>
    </source>
</evidence>
<dbReference type="OrthoDB" id="1698746at2"/>
<feature type="chain" id="PRO_5018681321" description="Copper amine oxidase N-terminal domain" evidence="1">
    <location>
        <begin position="27"/>
        <end position="383"/>
    </location>
</feature>
<keyword evidence="1" id="KW-0732">Signal</keyword>
<dbReference type="Proteomes" id="UP000269544">
    <property type="component" value="Chromosome"/>
</dbReference>
<dbReference type="AlphaFoldDB" id="A0A3S5BW32"/>